<dbReference type="GO" id="GO:0004518">
    <property type="term" value="F:nuclease activity"/>
    <property type="evidence" value="ECO:0007669"/>
    <property type="project" value="UniProtKB-KW"/>
</dbReference>
<dbReference type="EMBL" id="AAAIXK010000008">
    <property type="protein sequence ID" value="EAC5551423.1"/>
    <property type="molecule type" value="Genomic_DNA"/>
</dbReference>
<dbReference type="Proteomes" id="UP000272537">
    <property type="component" value="Unassembled WGS sequence"/>
</dbReference>
<comment type="caution">
    <text evidence="5">The sequence shown here is derived from an EMBL/GenBank/DDBJ whole genome shotgun (WGS) entry which is preliminary data.</text>
</comment>
<feature type="domain" description="VRR-NUC" evidence="4">
    <location>
        <begin position="1"/>
        <end position="80"/>
    </location>
</feature>
<dbReference type="GO" id="GO:0016788">
    <property type="term" value="F:hydrolase activity, acting on ester bonds"/>
    <property type="evidence" value="ECO:0007669"/>
    <property type="project" value="InterPro"/>
</dbReference>
<dbReference type="AlphaFoldDB" id="A0A9P1SUI7"/>
<dbReference type="GO" id="GO:0003676">
    <property type="term" value="F:nucleic acid binding"/>
    <property type="evidence" value="ECO:0007669"/>
    <property type="project" value="InterPro"/>
</dbReference>
<reference evidence="6 7" key="1">
    <citation type="journal article" date="2018" name="BMC Genomics">
        <title>Genes significantly associated with lineage II food isolates of Listeria monocytogenes.</title>
        <authorList>
            <person name="Pirone-Davies C."/>
            <person name="Chen Y."/>
            <person name="Pightling A."/>
            <person name="Ryan G."/>
            <person name="Wang Y."/>
            <person name="Yao K."/>
            <person name="Hoffmann M."/>
            <person name="Allard M.W."/>
        </authorList>
    </citation>
    <scope>NUCLEOTIDE SEQUENCE [LARGE SCALE GENOMIC DNA]</scope>
    <source>
        <strain evidence="6 7">PNUSAL000550</strain>
    </source>
</reference>
<keyword evidence="3" id="KW-0378">Hydrolase</keyword>
<evidence type="ECO:0000256" key="3">
    <source>
        <dbReference type="ARBA" id="ARBA00022801"/>
    </source>
</evidence>
<gene>
    <name evidence="5" type="ORF">ARY78_13390</name>
    <name evidence="6" type="ORF">DYZ80_00930</name>
</gene>
<comment type="cofactor">
    <cofactor evidence="1">
        <name>Mg(2+)</name>
        <dbReference type="ChEBI" id="CHEBI:18420"/>
    </cofactor>
</comment>
<dbReference type="Proteomes" id="UP000365297">
    <property type="component" value="Unassembled WGS sequence"/>
</dbReference>
<evidence type="ECO:0000256" key="1">
    <source>
        <dbReference type="ARBA" id="ARBA00001946"/>
    </source>
</evidence>
<evidence type="ECO:0000313" key="5">
    <source>
        <dbReference type="EMBL" id="EAC5551423.1"/>
    </source>
</evidence>
<evidence type="ECO:0000256" key="2">
    <source>
        <dbReference type="ARBA" id="ARBA00022722"/>
    </source>
</evidence>
<evidence type="ECO:0000313" key="7">
    <source>
        <dbReference type="Proteomes" id="UP000272537"/>
    </source>
</evidence>
<dbReference type="InterPro" id="IPR014883">
    <property type="entry name" value="VRR_NUC"/>
</dbReference>
<dbReference type="Gene3D" id="3.40.1350.10">
    <property type="match status" value="1"/>
</dbReference>
<protein>
    <submittedName>
        <fullName evidence="5">VRR-NUC domain-containing protein</fullName>
    </submittedName>
</protein>
<dbReference type="EMBL" id="QXLS01000002">
    <property type="protein sequence ID" value="RKA09288.1"/>
    <property type="molecule type" value="Genomic_DNA"/>
</dbReference>
<dbReference type="RefSeq" id="WP_058831899.1">
    <property type="nucleotide sequence ID" value="NZ_LNNQ01000015.1"/>
</dbReference>
<evidence type="ECO:0000259" key="4">
    <source>
        <dbReference type="SMART" id="SM00990"/>
    </source>
</evidence>
<dbReference type="InterPro" id="IPR011856">
    <property type="entry name" value="tRNA_endonuc-like_dom_sf"/>
</dbReference>
<dbReference type="SMART" id="SM00990">
    <property type="entry name" value="VRR_NUC"/>
    <property type="match status" value="1"/>
</dbReference>
<reference evidence="5 8" key="2">
    <citation type="submission" date="2018-06" db="EMBL/GenBank/DDBJ databases">
        <authorList>
            <consortium name="GenomeTrakr: Next Generation Sequencing Network for Food Pathogen Tracability"/>
        </authorList>
    </citation>
    <scope>NUCLEOTIDE SEQUENCE [LARGE SCALE GENOMIC DNA]</scope>
    <source>
        <strain evidence="5 8">FDA00007096</strain>
    </source>
</reference>
<sequence length="93" mass="10738">MLESKVEKYLREQVNKRGGLCWKFTSPGTRGVPDRIVMLGRRIVFVETKAPKEELRKLQEKRKAQIEAQGLLHYAVDTKEQVDNLLSHFGADQ</sequence>
<keyword evidence="2" id="KW-0540">Nuclease</keyword>
<evidence type="ECO:0000313" key="8">
    <source>
        <dbReference type="Proteomes" id="UP000365297"/>
    </source>
</evidence>
<proteinExistence type="predicted"/>
<evidence type="ECO:0000313" key="6">
    <source>
        <dbReference type="EMBL" id="RKA09288.1"/>
    </source>
</evidence>
<name>A0A9P1SUI7_LISMN</name>
<organism evidence="5 8">
    <name type="scientific">Listeria monocytogenes</name>
    <dbReference type="NCBI Taxonomy" id="1639"/>
    <lineage>
        <taxon>Bacteria</taxon>
        <taxon>Bacillati</taxon>
        <taxon>Bacillota</taxon>
        <taxon>Bacilli</taxon>
        <taxon>Bacillales</taxon>
        <taxon>Listeriaceae</taxon>
        <taxon>Listeria</taxon>
    </lineage>
</organism>
<accession>A0A9P1SUI7</accession>